<dbReference type="CDD" id="cd03442">
    <property type="entry name" value="BFIT_BACH"/>
    <property type="match status" value="1"/>
</dbReference>
<evidence type="ECO:0000256" key="3">
    <source>
        <dbReference type="PROSITE-ProRule" id="PRU01106"/>
    </source>
</evidence>
<evidence type="ECO:0000259" key="4">
    <source>
        <dbReference type="PROSITE" id="PS51770"/>
    </source>
</evidence>
<keyword evidence="6" id="KW-1185">Reference proteome</keyword>
<dbReference type="OrthoDB" id="9791628at2"/>
<dbReference type="Proteomes" id="UP000249522">
    <property type="component" value="Unassembled WGS sequence"/>
</dbReference>
<dbReference type="EMBL" id="QKRB01000057">
    <property type="protein sequence ID" value="PZD93746.1"/>
    <property type="molecule type" value="Genomic_DNA"/>
</dbReference>
<dbReference type="InterPro" id="IPR006683">
    <property type="entry name" value="Thioestr_dom"/>
</dbReference>
<organism evidence="5 6">
    <name type="scientific">Paenibacillus sambharensis</name>
    <dbReference type="NCBI Taxonomy" id="1803190"/>
    <lineage>
        <taxon>Bacteria</taxon>
        <taxon>Bacillati</taxon>
        <taxon>Bacillota</taxon>
        <taxon>Bacilli</taxon>
        <taxon>Bacillales</taxon>
        <taxon>Paenibacillaceae</taxon>
        <taxon>Paenibacillus</taxon>
    </lineage>
</organism>
<comment type="caution">
    <text evidence="5">The sequence shown here is derived from an EMBL/GenBank/DDBJ whole genome shotgun (WGS) entry which is preliminary data.</text>
</comment>
<evidence type="ECO:0000313" key="6">
    <source>
        <dbReference type="Proteomes" id="UP000249522"/>
    </source>
</evidence>
<accession>A0A2W1L328</accession>
<gene>
    <name evidence="5" type="ORF">DNH61_24025</name>
</gene>
<evidence type="ECO:0000313" key="5">
    <source>
        <dbReference type="EMBL" id="PZD93746.1"/>
    </source>
</evidence>
<dbReference type="SUPFAM" id="SSF54637">
    <property type="entry name" value="Thioesterase/thiol ester dehydrase-isomerase"/>
    <property type="match status" value="1"/>
</dbReference>
<dbReference type="AlphaFoldDB" id="A0A2W1L328"/>
<evidence type="ECO:0000256" key="2">
    <source>
        <dbReference type="ARBA" id="ARBA00022801"/>
    </source>
</evidence>
<dbReference type="InterPro" id="IPR029069">
    <property type="entry name" value="HotDog_dom_sf"/>
</dbReference>
<dbReference type="GO" id="GO:0052816">
    <property type="term" value="F:long-chain fatty acyl-CoA hydrolase activity"/>
    <property type="evidence" value="ECO:0007669"/>
    <property type="project" value="TreeGrafter"/>
</dbReference>
<reference evidence="5 6" key="1">
    <citation type="submission" date="2018-06" db="EMBL/GenBank/DDBJ databases">
        <title>Paenibacillus imtechensis sp. nov.</title>
        <authorList>
            <person name="Pinnaka A.K."/>
            <person name="Singh H."/>
            <person name="Kaur M."/>
        </authorList>
    </citation>
    <scope>NUCLEOTIDE SEQUENCE [LARGE SCALE GENOMIC DNA]</scope>
    <source>
        <strain evidence="5 6">SMB1</strain>
    </source>
</reference>
<dbReference type="GO" id="GO:0009062">
    <property type="term" value="P:fatty acid catabolic process"/>
    <property type="evidence" value="ECO:0007669"/>
    <property type="project" value="TreeGrafter"/>
</dbReference>
<dbReference type="PROSITE" id="PS51770">
    <property type="entry name" value="HOTDOG_ACOT"/>
    <property type="match status" value="1"/>
</dbReference>
<feature type="domain" description="HotDog ACOT-type" evidence="4">
    <location>
        <begin position="10"/>
        <end position="122"/>
    </location>
</feature>
<dbReference type="InterPro" id="IPR033120">
    <property type="entry name" value="HOTDOG_ACOT"/>
</dbReference>
<dbReference type="PANTHER" id="PTHR11049">
    <property type="entry name" value="ACYL COENZYME A THIOESTER HYDROLASE"/>
    <property type="match status" value="1"/>
</dbReference>
<dbReference type="GO" id="GO:0005829">
    <property type="term" value="C:cytosol"/>
    <property type="evidence" value="ECO:0007669"/>
    <property type="project" value="TreeGrafter"/>
</dbReference>
<dbReference type="InterPro" id="IPR040170">
    <property type="entry name" value="Cytosol_ACT"/>
</dbReference>
<comment type="similarity">
    <text evidence="1">Belongs to the acyl coenzyme A hydrolase family.</text>
</comment>
<protein>
    <submittedName>
        <fullName evidence="5">Acyl-CoA thioesterase</fullName>
    </submittedName>
</protein>
<name>A0A2W1L328_9BACL</name>
<sequence length="164" mass="18576">MEQPVSKPCSASRSIMTQLIFPEDTNHHGTMFGGKVMEYIDKIAAIAGLRHARRQVVTASSDSLDFLAPIRLGEVIQLEAFVTWTHRSSMEIYVKVEAENMYTGDRQTMVTSFLTFVALDEQGKPAAVPAVVPETEEEIQLHKSAPERYELRRKRKLERRQNGV</sequence>
<dbReference type="Pfam" id="PF03061">
    <property type="entry name" value="4HBT"/>
    <property type="match status" value="1"/>
</dbReference>
<proteinExistence type="inferred from homology"/>
<keyword evidence="2 3" id="KW-0378">Hydrolase</keyword>
<dbReference type="GO" id="GO:0006637">
    <property type="term" value="P:acyl-CoA metabolic process"/>
    <property type="evidence" value="ECO:0007669"/>
    <property type="project" value="TreeGrafter"/>
</dbReference>
<dbReference type="PANTHER" id="PTHR11049:SF24">
    <property type="entry name" value="CYTOSOLIC ACYL COENZYME A THIOESTER HYDROLASE"/>
    <property type="match status" value="1"/>
</dbReference>
<evidence type="ECO:0000256" key="1">
    <source>
        <dbReference type="ARBA" id="ARBA00010458"/>
    </source>
</evidence>
<dbReference type="Gene3D" id="3.10.129.10">
    <property type="entry name" value="Hotdog Thioesterase"/>
    <property type="match status" value="1"/>
</dbReference>